<feature type="compositionally biased region" description="Polar residues" evidence="1">
    <location>
        <begin position="1"/>
        <end position="13"/>
    </location>
</feature>
<reference evidence="2 3" key="1">
    <citation type="submission" date="2024-01" db="EMBL/GenBank/DDBJ databases">
        <title>Novel lytic viruses for Xanthomonas sp. and Stenotrophomonas maltophilia.</title>
        <authorList>
            <person name="Petrzik K."/>
            <person name="Brazdova S."/>
            <person name="Sovova L."/>
            <person name="Neoralova M."/>
        </authorList>
    </citation>
    <scope>NUCLEOTIDE SEQUENCE [LARGE SCALE GENOMIC DNA]</scope>
</reference>
<evidence type="ECO:0000256" key="1">
    <source>
        <dbReference type="SAM" id="MobiDB-lite"/>
    </source>
</evidence>
<dbReference type="EMBL" id="PP079414">
    <property type="protein sequence ID" value="WWO60226.1"/>
    <property type="molecule type" value="Genomic_DNA"/>
</dbReference>
<proteinExistence type="predicted"/>
<accession>A0ABZ2GZE9</accession>
<evidence type="ECO:0008006" key="4">
    <source>
        <dbReference type="Google" id="ProtNLM"/>
    </source>
</evidence>
<evidence type="ECO:0000313" key="3">
    <source>
        <dbReference type="Proteomes" id="UP001386178"/>
    </source>
</evidence>
<evidence type="ECO:0000313" key="2">
    <source>
        <dbReference type="EMBL" id="WWO60226.1"/>
    </source>
</evidence>
<dbReference type="Proteomes" id="UP001386178">
    <property type="component" value="Segment"/>
</dbReference>
<name>A0ABZ2GZE9_9CAUD</name>
<organism evidence="2 3">
    <name type="scientific">Xanthomonas phage SB3</name>
    <dbReference type="NCBI Taxonomy" id="3117472"/>
    <lineage>
        <taxon>Viruses</taxon>
        <taxon>Duplodnaviria</taxon>
        <taxon>Heunggongvirae</taxon>
        <taxon>Uroviricota</taxon>
        <taxon>Caudoviricetes</taxon>
        <taxon>Autographivirales</taxon>
        <taxon>Autonotataviridae</taxon>
        <taxon>Euvesivirus</taxon>
        <taxon>Euvesivirus SB3</taxon>
    </lineage>
</organism>
<protein>
    <recommendedName>
        <fullName evidence="4">Transcriptional regulator</fullName>
    </recommendedName>
</protein>
<keyword evidence="3" id="KW-1185">Reference proteome</keyword>
<sequence length="54" mass="6536">MSQHQSKPFTTDVQYKRNRKAGRIKKRELVETQHYRLAEAEYREHTFGQMGGRR</sequence>
<feature type="region of interest" description="Disordered" evidence="1">
    <location>
        <begin position="1"/>
        <end position="20"/>
    </location>
</feature>